<evidence type="ECO:0000313" key="7">
    <source>
        <dbReference type="Proteomes" id="UP000035762"/>
    </source>
</evidence>
<dbReference type="InterPro" id="IPR001533">
    <property type="entry name" value="Pterin_deHydtase"/>
</dbReference>
<dbReference type="Proteomes" id="UP000035762">
    <property type="component" value="Unassembled WGS sequence"/>
</dbReference>
<dbReference type="GO" id="GO:0008124">
    <property type="term" value="F:4-alpha-hydroxytetrahydrobiopterin dehydratase activity"/>
    <property type="evidence" value="ECO:0007669"/>
    <property type="project" value="UniProtKB-EC"/>
</dbReference>
<dbReference type="EMBL" id="CCAZ020000002">
    <property type="protein sequence ID" value="CEG10148.1"/>
    <property type="molecule type" value="Genomic_DNA"/>
</dbReference>
<evidence type="ECO:0000256" key="5">
    <source>
        <dbReference type="SAM" id="MobiDB-lite"/>
    </source>
</evidence>
<evidence type="ECO:0000256" key="3">
    <source>
        <dbReference type="ARBA" id="ARBA00013252"/>
    </source>
</evidence>
<keyword evidence="4" id="KW-0456">Lyase</keyword>
<evidence type="ECO:0000313" key="6">
    <source>
        <dbReference type="EMBL" id="CEG10148.1"/>
    </source>
</evidence>
<proteinExistence type="inferred from homology"/>
<dbReference type="Pfam" id="PF01329">
    <property type="entry name" value="Pterin_4a"/>
    <property type="match status" value="1"/>
</dbReference>
<evidence type="ECO:0000256" key="2">
    <source>
        <dbReference type="ARBA" id="ARBA00006472"/>
    </source>
</evidence>
<comment type="similarity">
    <text evidence="2">Belongs to the pterin-4-alpha-carbinolamine dehydratase family.</text>
</comment>
<dbReference type="InterPro" id="IPR036428">
    <property type="entry name" value="PCD_sf"/>
</dbReference>
<dbReference type="GO" id="GO:0006729">
    <property type="term" value="P:tetrahydrobiopterin biosynthetic process"/>
    <property type="evidence" value="ECO:0007669"/>
    <property type="project" value="InterPro"/>
</dbReference>
<feature type="region of interest" description="Disordered" evidence="5">
    <location>
        <begin position="63"/>
        <end position="90"/>
    </location>
</feature>
<dbReference type="AlphaFoldDB" id="A0A090N8J6"/>
<keyword evidence="7" id="KW-1185">Reference proteome</keyword>
<comment type="catalytic activity">
    <reaction evidence="1">
        <text>(4aS,6R)-4a-hydroxy-L-erythro-5,6,7,8-tetrahydrobiopterin = (6R)-L-erythro-6,7-dihydrobiopterin + H2O</text>
        <dbReference type="Rhea" id="RHEA:11920"/>
        <dbReference type="ChEBI" id="CHEBI:15377"/>
        <dbReference type="ChEBI" id="CHEBI:15642"/>
        <dbReference type="ChEBI" id="CHEBI:43120"/>
        <dbReference type="EC" id="4.2.1.96"/>
    </reaction>
</comment>
<dbReference type="Gene3D" id="3.30.1360.20">
    <property type="entry name" value="Transcriptional coactivator/pterin dehydratase"/>
    <property type="match status" value="1"/>
</dbReference>
<name>A0A090N8J6_AFIFE</name>
<evidence type="ECO:0000256" key="1">
    <source>
        <dbReference type="ARBA" id="ARBA00001554"/>
    </source>
</evidence>
<comment type="caution">
    <text evidence="6">The sequence shown here is derived from an EMBL/GenBank/DDBJ whole genome shotgun (WGS) entry which is preliminary data.</text>
</comment>
<dbReference type="SUPFAM" id="SSF55248">
    <property type="entry name" value="PCD-like"/>
    <property type="match status" value="1"/>
</dbReference>
<accession>A0A090N8J6</accession>
<dbReference type="EC" id="4.2.1.96" evidence="3"/>
<sequence>MGGLLSEAARKDALAGLSGWSEAADGKALNRTFTFRDFNEAFGFMARAALLRRKATTIPIGGMSTKLSRSAFPPTMPGVSPRAMSRSPRP</sequence>
<evidence type="ECO:0000256" key="4">
    <source>
        <dbReference type="ARBA" id="ARBA00023239"/>
    </source>
</evidence>
<gene>
    <name evidence="6" type="primary">phhB</name>
    <name evidence="6" type="ORF">BN961_03585</name>
</gene>
<organism evidence="6 7">
    <name type="scientific">Afipia felis</name>
    <name type="common">Cat scratch disease bacillus</name>
    <dbReference type="NCBI Taxonomy" id="1035"/>
    <lineage>
        <taxon>Bacteria</taxon>
        <taxon>Pseudomonadati</taxon>
        <taxon>Pseudomonadota</taxon>
        <taxon>Alphaproteobacteria</taxon>
        <taxon>Hyphomicrobiales</taxon>
        <taxon>Nitrobacteraceae</taxon>
        <taxon>Afipia</taxon>
    </lineage>
</organism>
<dbReference type="STRING" id="1035.BN961_03585"/>
<reference evidence="6 7" key="1">
    <citation type="journal article" date="2014" name="Genome Announc.">
        <title>Genome Sequence of Afipia felis Strain 76713, Isolated in Hospital Water Using an Amoeba Co-Culture Procedure.</title>
        <authorList>
            <person name="Benamar S."/>
            <person name="La Scola B."/>
            <person name="Croce O."/>
        </authorList>
    </citation>
    <scope>NUCLEOTIDE SEQUENCE [LARGE SCALE GENOMIC DNA]</scope>
    <source>
        <strain evidence="6 7">76713</strain>
    </source>
</reference>
<protein>
    <recommendedName>
        <fullName evidence="3">4a-hydroxytetrahydrobiopterin dehydratase</fullName>
        <ecNumber evidence="3">4.2.1.96</ecNumber>
    </recommendedName>
</protein>